<evidence type="ECO:0000256" key="3">
    <source>
        <dbReference type="ARBA" id="ARBA00022475"/>
    </source>
</evidence>
<evidence type="ECO:0000256" key="5">
    <source>
        <dbReference type="ARBA" id="ARBA00022692"/>
    </source>
</evidence>
<evidence type="ECO:0000313" key="12">
    <source>
        <dbReference type="Proteomes" id="UP001161409"/>
    </source>
</evidence>
<organism evidence="11 12">
    <name type="scientific">Sneathiella chinensis</name>
    <dbReference type="NCBI Taxonomy" id="349750"/>
    <lineage>
        <taxon>Bacteria</taxon>
        <taxon>Pseudomonadati</taxon>
        <taxon>Pseudomonadota</taxon>
        <taxon>Alphaproteobacteria</taxon>
        <taxon>Sneathiellales</taxon>
        <taxon>Sneathiellaceae</taxon>
        <taxon>Sneathiella</taxon>
    </lineage>
</organism>
<dbReference type="EMBL" id="BSNF01000007">
    <property type="protein sequence ID" value="GLQ06798.1"/>
    <property type="molecule type" value="Genomic_DNA"/>
</dbReference>
<keyword evidence="6 9" id="KW-1133">Transmembrane helix</keyword>
<dbReference type="PANTHER" id="PTHR35011">
    <property type="entry name" value="2,3-DIKETO-L-GULONATE TRAP TRANSPORTER SMALL PERMEASE PROTEIN YIAM"/>
    <property type="match status" value="1"/>
</dbReference>
<evidence type="ECO:0000259" key="10">
    <source>
        <dbReference type="Pfam" id="PF04290"/>
    </source>
</evidence>
<keyword evidence="4 9" id="KW-0997">Cell inner membrane</keyword>
<reference evidence="11" key="2">
    <citation type="submission" date="2023-01" db="EMBL/GenBank/DDBJ databases">
        <title>Draft genome sequence of Sneathiella chinensis strain NBRC 103408.</title>
        <authorList>
            <person name="Sun Q."/>
            <person name="Mori K."/>
        </authorList>
    </citation>
    <scope>NUCLEOTIDE SEQUENCE</scope>
    <source>
        <strain evidence="11">NBRC 103408</strain>
    </source>
</reference>
<evidence type="ECO:0000256" key="4">
    <source>
        <dbReference type="ARBA" id="ARBA00022519"/>
    </source>
</evidence>
<keyword evidence="3" id="KW-1003">Cell membrane</keyword>
<evidence type="ECO:0000256" key="9">
    <source>
        <dbReference type="RuleBase" id="RU369079"/>
    </source>
</evidence>
<feature type="transmembrane region" description="Helical" evidence="9">
    <location>
        <begin position="53"/>
        <end position="69"/>
    </location>
</feature>
<comment type="caution">
    <text evidence="11">The sequence shown here is derived from an EMBL/GenBank/DDBJ whole genome shotgun (WGS) entry which is preliminary data.</text>
</comment>
<keyword evidence="5 9" id="KW-0812">Transmembrane</keyword>
<comment type="similarity">
    <text evidence="8 9">Belongs to the TRAP transporter small permease family.</text>
</comment>
<gene>
    <name evidence="11" type="ORF">GCM10007924_20190</name>
</gene>
<keyword evidence="2 9" id="KW-0813">Transport</keyword>
<feature type="domain" description="Tripartite ATP-independent periplasmic transporters DctQ component" evidence="10">
    <location>
        <begin position="27"/>
        <end position="161"/>
    </location>
</feature>
<comment type="function">
    <text evidence="9">Part of the tripartite ATP-independent periplasmic (TRAP) transport system.</text>
</comment>
<feature type="transmembrane region" description="Helical" evidence="9">
    <location>
        <begin position="12"/>
        <end position="33"/>
    </location>
</feature>
<dbReference type="PANTHER" id="PTHR35011:SF4">
    <property type="entry name" value="SLL1102 PROTEIN"/>
    <property type="match status" value="1"/>
</dbReference>
<dbReference type="Pfam" id="PF04290">
    <property type="entry name" value="DctQ"/>
    <property type="match status" value="1"/>
</dbReference>
<evidence type="ECO:0000256" key="6">
    <source>
        <dbReference type="ARBA" id="ARBA00022989"/>
    </source>
</evidence>
<dbReference type="InterPro" id="IPR055348">
    <property type="entry name" value="DctQ"/>
</dbReference>
<name>A0ABQ5U6F3_9PROT</name>
<sequence length="174" mass="18633">MLERLSGYIDQGLAVIGKIVAFLIFAMIGVIVFEMISRGLFDMPSSWAHELSAWMLTLFILLGGPWALAKGQFVRVDVFHAAMSPKMKALIDTFVSTILFACFAAVLVWLGGKFAYGSFLIGERSATGGWGGPVWIAKAAIPVGGALLCLAWVSHLIRLWAAVKAEAAGGEDNA</sequence>
<evidence type="ECO:0000256" key="1">
    <source>
        <dbReference type="ARBA" id="ARBA00004429"/>
    </source>
</evidence>
<comment type="subunit">
    <text evidence="9">The complex comprises the extracytoplasmic solute receptor protein and the two transmembrane proteins.</text>
</comment>
<reference evidence="11" key="1">
    <citation type="journal article" date="2014" name="Int. J. Syst. Evol. Microbiol.">
        <title>Complete genome of a new Firmicutes species belonging to the dominant human colonic microbiota ('Ruminococcus bicirculans') reveals two chromosomes and a selective capacity to utilize plant glucans.</title>
        <authorList>
            <consortium name="NISC Comparative Sequencing Program"/>
            <person name="Wegmann U."/>
            <person name="Louis P."/>
            <person name="Goesmann A."/>
            <person name="Henrissat B."/>
            <person name="Duncan S.H."/>
            <person name="Flint H.J."/>
        </authorList>
    </citation>
    <scope>NUCLEOTIDE SEQUENCE</scope>
    <source>
        <strain evidence="11">NBRC 103408</strain>
    </source>
</reference>
<evidence type="ECO:0000256" key="2">
    <source>
        <dbReference type="ARBA" id="ARBA00022448"/>
    </source>
</evidence>
<evidence type="ECO:0000256" key="7">
    <source>
        <dbReference type="ARBA" id="ARBA00023136"/>
    </source>
</evidence>
<feature type="transmembrane region" description="Helical" evidence="9">
    <location>
        <begin position="89"/>
        <end position="112"/>
    </location>
</feature>
<evidence type="ECO:0000313" key="11">
    <source>
        <dbReference type="EMBL" id="GLQ06798.1"/>
    </source>
</evidence>
<feature type="transmembrane region" description="Helical" evidence="9">
    <location>
        <begin position="132"/>
        <end position="153"/>
    </location>
</feature>
<dbReference type="Proteomes" id="UP001161409">
    <property type="component" value="Unassembled WGS sequence"/>
</dbReference>
<evidence type="ECO:0000256" key="8">
    <source>
        <dbReference type="ARBA" id="ARBA00038436"/>
    </source>
</evidence>
<accession>A0ABQ5U6F3</accession>
<comment type="subcellular location">
    <subcellularLocation>
        <location evidence="1 9">Cell inner membrane</location>
        <topology evidence="1 9">Multi-pass membrane protein</topology>
    </subcellularLocation>
</comment>
<keyword evidence="12" id="KW-1185">Reference proteome</keyword>
<keyword evidence="7 9" id="KW-0472">Membrane</keyword>
<proteinExistence type="inferred from homology"/>
<dbReference type="InterPro" id="IPR007387">
    <property type="entry name" value="TRAP_DctQ"/>
</dbReference>
<dbReference type="RefSeq" id="WP_169562116.1">
    <property type="nucleotide sequence ID" value="NZ_BSNF01000007.1"/>
</dbReference>
<protein>
    <recommendedName>
        <fullName evidence="9">TRAP transporter small permease protein</fullName>
    </recommendedName>
</protein>